<evidence type="ECO:0000313" key="5">
    <source>
        <dbReference type="Proteomes" id="UP000799428"/>
    </source>
</evidence>
<keyword evidence="5" id="KW-1185">Reference proteome</keyword>
<dbReference type="Pfam" id="PF14226">
    <property type="entry name" value="DIOX_N"/>
    <property type="match status" value="1"/>
</dbReference>
<dbReference type="InterPro" id="IPR027443">
    <property type="entry name" value="IPNS-like_sf"/>
</dbReference>
<evidence type="ECO:0000313" key="4">
    <source>
        <dbReference type="EMBL" id="KAF2714809.1"/>
    </source>
</evidence>
<dbReference type="EMBL" id="MU005764">
    <property type="protein sequence ID" value="KAF2714809.1"/>
    <property type="molecule type" value="Genomic_DNA"/>
</dbReference>
<evidence type="ECO:0000256" key="1">
    <source>
        <dbReference type="ARBA" id="ARBA00008056"/>
    </source>
</evidence>
<protein>
    <submittedName>
        <fullName evidence="4">Clavaminate synthase-like protein</fullName>
    </submittedName>
</protein>
<organism evidence="4 5">
    <name type="scientific">Pleomassaria siparia CBS 279.74</name>
    <dbReference type="NCBI Taxonomy" id="1314801"/>
    <lineage>
        <taxon>Eukaryota</taxon>
        <taxon>Fungi</taxon>
        <taxon>Dikarya</taxon>
        <taxon>Ascomycota</taxon>
        <taxon>Pezizomycotina</taxon>
        <taxon>Dothideomycetes</taxon>
        <taxon>Pleosporomycetidae</taxon>
        <taxon>Pleosporales</taxon>
        <taxon>Pleomassariaceae</taxon>
        <taxon>Pleomassaria</taxon>
    </lineage>
</organism>
<dbReference type="InterPro" id="IPR005123">
    <property type="entry name" value="Oxoglu/Fe-dep_dioxygenase_dom"/>
</dbReference>
<gene>
    <name evidence="4" type="ORF">K504DRAFT_367174</name>
</gene>
<feature type="domain" description="Fe2OG dioxygenase" evidence="3">
    <location>
        <begin position="206"/>
        <end position="310"/>
    </location>
</feature>
<dbReference type="GO" id="GO:0044283">
    <property type="term" value="P:small molecule biosynthetic process"/>
    <property type="evidence" value="ECO:0007669"/>
    <property type="project" value="UniProtKB-ARBA"/>
</dbReference>
<accession>A0A6G1KPN8</accession>
<dbReference type="GO" id="GO:0016491">
    <property type="term" value="F:oxidoreductase activity"/>
    <property type="evidence" value="ECO:0007669"/>
    <property type="project" value="UniProtKB-KW"/>
</dbReference>
<evidence type="ECO:0000259" key="3">
    <source>
        <dbReference type="PROSITE" id="PS51471"/>
    </source>
</evidence>
<proteinExistence type="inferred from homology"/>
<dbReference type="Gene3D" id="2.60.120.330">
    <property type="entry name" value="B-lactam Antibiotic, Isopenicillin N Synthase, Chain"/>
    <property type="match status" value="1"/>
</dbReference>
<dbReference type="InterPro" id="IPR050231">
    <property type="entry name" value="Iron_ascorbate_oxido_reductase"/>
</dbReference>
<dbReference type="PROSITE" id="PS51471">
    <property type="entry name" value="FE2OG_OXY"/>
    <property type="match status" value="1"/>
</dbReference>
<dbReference type="Pfam" id="PF03171">
    <property type="entry name" value="2OG-FeII_Oxy"/>
    <property type="match status" value="1"/>
</dbReference>
<dbReference type="SUPFAM" id="SSF51197">
    <property type="entry name" value="Clavaminate synthase-like"/>
    <property type="match status" value="1"/>
</dbReference>
<keyword evidence="2" id="KW-0408">Iron</keyword>
<dbReference type="PANTHER" id="PTHR47990">
    <property type="entry name" value="2-OXOGLUTARATE (2OG) AND FE(II)-DEPENDENT OXYGENASE SUPERFAMILY PROTEIN-RELATED"/>
    <property type="match status" value="1"/>
</dbReference>
<dbReference type="AlphaFoldDB" id="A0A6G1KPN8"/>
<dbReference type="GO" id="GO:0046872">
    <property type="term" value="F:metal ion binding"/>
    <property type="evidence" value="ECO:0007669"/>
    <property type="project" value="UniProtKB-KW"/>
</dbReference>
<dbReference type="OrthoDB" id="627829at2759"/>
<comment type="similarity">
    <text evidence="1 2">Belongs to the iron/ascorbate-dependent oxidoreductase family.</text>
</comment>
<keyword evidence="2" id="KW-0560">Oxidoreductase</keyword>
<reference evidence="4" key="1">
    <citation type="journal article" date="2020" name="Stud. Mycol.">
        <title>101 Dothideomycetes genomes: a test case for predicting lifestyles and emergence of pathogens.</title>
        <authorList>
            <person name="Haridas S."/>
            <person name="Albert R."/>
            <person name="Binder M."/>
            <person name="Bloem J."/>
            <person name="Labutti K."/>
            <person name="Salamov A."/>
            <person name="Andreopoulos B."/>
            <person name="Baker S."/>
            <person name="Barry K."/>
            <person name="Bills G."/>
            <person name="Bluhm B."/>
            <person name="Cannon C."/>
            <person name="Castanera R."/>
            <person name="Culley D."/>
            <person name="Daum C."/>
            <person name="Ezra D."/>
            <person name="Gonzalez J."/>
            <person name="Henrissat B."/>
            <person name="Kuo A."/>
            <person name="Liang C."/>
            <person name="Lipzen A."/>
            <person name="Lutzoni F."/>
            <person name="Magnuson J."/>
            <person name="Mondo S."/>
            <person name="Nolan M."/>
            <person name="Ohm R."/>
            <person name="Pangilinan J."/>
            <person name="Park H.-J."/>
            <person name="Ramirez L."/>
            <person name="Alfaro M."/>
            <person name="Sun H."/>
            <person name="Tritt A."/>
            <person name="Yoshinaga Y."/>
            <person name="Zwiers L.-H."/>
            <person name="Turgeon B."/>
            <person name="Goodwin S."/>
            <person name="Spatafora J."/>
            <person name="Crous P."/>
            <person name="Grigoriev I."/>
        </authorList>
    </citation>
    <scope>NUCLEOTIDE SEQUENCE</scope>
    <source>
        <strain evidence="4">CBS 279.74</strain>
    </source>
</reference>
<keyword evidence="2" id="KW-0479">Metal-binding</keyword>
<evidence type="ECO:0000256" key="2">
    <source>
        <dbReference type="RuleBase" id="RU003682"/>
    </source>
</evidence>
<dbReference type="Proteomes" id="UP000799428">
    <property type="component" value="Unassembled WGS sequence"/>
</dbReference>
<dbReference type="InterPro" id="IPR026992">
    <property type="entry name" value="DIOX_N"/>
</dbReference>
<dbReference type="InterPro" id="IPR044861">
    <property type="entry name" value="IPNS-like_FE2OG_OXY"/>
</dbReference>
<name>A0A6G1KPN8_9PLEO</name>
<sequence length="384" mass="43204">MDAGSTLPILDLSKANDPEQKLKLLEQLHHALFNIGFLYVKNHGVDPRIISNLVTLLPTLFEQSSEEKARLSKLNSPHFLGYSGYAEGTTLGQKDLREQFDFATELPVIYDPYAGRLQPTSASAASKRDFSNTFWRLRGPNQYPSEEQVPGFHKAYTEYHDAVQELSYRFVHLVEEAFGMQMGTFDCFFPQSTAVGGLGQNEYIPPQHRIKLIKYPPSSGALGRQGVGAHKDSSGWLTFLCQVGQEEGLEVLDINGTWIAAPPIADSFVVNFGNAFEAATEGAVKATIHRVKAPTSTCNPRYSIAFFQGLPLDMTVSQIQSYIPLSVRKLRRDREEGIRDHGVSSFMDPRWDSLGESQLRKWIRSHEDCARKWYDKTTVDFYLV</sequence>